<dbReference type="InterPro" id="IPR021292">
    <property type="entry name" value="DUF2863"/>
</dbReference>
<dbReference type="STRING" id="522306.CAP2UW1_2162"/>
<proteinExistence type="predicted"/>
<dbReference type="AlphaFoldDB" id="C7RNX3"/>
<dbReference type="eggNOG" id="ENOG502Z8BP">
    <property type="taxonomic scope" value="Bacteria"/>
</dbReference>
<accession>C7RNX3</accession>
<reference evidence="1" key="1">
    <citation type="submission" date="2009-08" db="EMBL/GenBank/DDBJ databases">
        <authorList>
            <consortium name="US DOE Joint Genome Institute"/>
            <person name="Lucas S."/>
            <person name="Copeland A."/>
            <person name="Lapidus A."/>
            <person name="Glavina del Rio T."/>
            <person name="Dalin E."/>
            <person name="Tice H."/>
            <person name="Bruce D."/>
            <person name="Barry K."/>
            <person name="Pitluck S."/>
            <person name="Lowry S."/>
            <person name="Larimer F."/>
            <person name="Land M."/>
            <person name="Hauser L."/>
            <person name="Kyrpides N."/>
            <person name="Ivanova N."/>
            <person name="McMahon K.D."/>
            <person name="Hugenholtz P."/>
        </authorList>
    </citation>
    <scope>NUCLEOTIDE SEQUENCE</scope>
    <source>
        <strain evidence="1">UW-1</strain>
    </source>
</reference>
<name>C7RNX3_ACCRE</name>
<evidence type="ECO:0000313" key="1">
    <source>
        <dbReference type="EMBL" id="ACV35455.1"/>
    </source>
</evidence>
<reference evidence="1" key="2">
    <citation type="submission" date="2009-09" db="EMBL/GenBank/DDBJ databases">
        <title>Complete sequence of chromosome of Candidatus Accumulibacter phosphatis clade IIA str. UW-1.</title>
        <authorList>
            <consortium name="US DOE Joint Genome Institute"/>
            <person name="Martin H.G."/>
            <person name="Ivanova N."/>
            <person name="Kunin V."/>
            <person name="Warnecke F."/>
            <person name="Barry K."/>
            <person name="He S."/>
            <person name="Salamov A."/>
            <person name="Szeto E."/>
            <person name="Dalin E."/>
            <person name="Pangilinan J.L."/>
            <person name="Lapidus A."/>
            <person name="Lowry S."/>
            <person name="Kyrpides N.C."/>
            <person name="McMahon K.D."/>
            <person name="Hugenholtz P."/>
        </authorList>
    </citation>
    <scope>NUCLEOTIDE SEQUENCE [LARGE SCALE GENOMIC DNA]</scope>
    <source>
        <strain evidence="1">UW-1</strain>
    </source>
</reference>
<sequence>MKRNRLSSRKRISADATELGRLAIGLAESGSKLEDTFWQARLAELLDRLFHDGAEDDLTAALDRLFDTHPMGHDDLADIIESHAESCILLDQGQEFDLLLFAVPVLAWSRFSIPAAAIPRNLLQTIKVHLGAHVLAAGARLALADYLYSPDQLPHSFVDTWQLMRRLGAAALTGDDLNVDASAMPETNRFLSDTRYLLGALTVPRGKPLFRWNEADKTTREGALKEWLKQGAPCLEPLLTGCAYQALLADAYHAACRAADSASRPYSLNASVDFLRTALGEAVSDNLRAVVGAFHDKRLEEYRIGFGPADSDVVYHGVVWPLLGIEDETTDVAGEIESVLRKAGIREVVVLDQQFPYEFCDDCGAPLYPSVEGDTVHAEMPEQDDAPSQTLH</sequence>
<dbReference type="EMBL" id="CP001715">
    <property type="protein sequence ID" value="ACV35455.1"/>
    <property type="molecule type" value="Genomic_DNA"/>
</dbReference>
<evidence type="ECO:0008006" key="2">
    <source>
        <dbReference type="Google" id="ProtNLM"/>
    </source>
</evidence>
<dbReference type="KEGG" id="app:CAP2UW1_2162"/>
<organism evidence="1">
    <name type="scientific">Accumulibacter regalis</name>
    <dbReference type="NCBI Taxonomy" id="522306"/>
    <lineage>
        <taxon>Bacteria</taxon>
        <taxon>Pseudomonadati</taxon>
        <taxon>Pseudomonadota</taxon>
        <taxon>Betaproteobacteria</taxon>
        <taxon>Candidatus Accumulibacter</taxon>
    </lineage>
</organism>
<dbReference type="Pfam" id="PF11062">
    <property type="entry name" value="DUF2863"/>
    <property type="match status" value="1"/>
</dbReference>
<protein>
    <recommendedName>
        <fullName evidence="2">DUF2863 domain-containing protein</fullName>
    </recommendedName>
</protein>
<gene>
    <name evidence="1" type="ordered locus">CAP2UW1_2162</name>
</gene>
<dbReference type="HOGENOM" id="CLU_038130_0_0_4"/>
<dbReference type="OrthoDB" id="5291868at2"/>